<evidence type="ECO:0000313" key="2">
    <source>
        <dbReference type="Proteomes" id="UP000037716"/>
    </source>
</evidence>
<comment type="caution">
    <text evidence="1">The sequence shown here is derived from an EMBL/GenBank/DDBJ whole genome shotgun (WGS) entry which is preliminary data.</text>
</comment>
<dbReference type="Proteomes" id="UP000037716">
    <property type="component" value="Unassembled WGS sequence"/>
</dbReference>
<reference evidence="1 2" key="1">
    <citation type="submission" date="2015-07" db="EMBL/GenBank/DDBJ databases">
        <title>Genome of Polaribacter dokdonenesis DSW-5, isolated from seawater off Dokdo in Korea.</title>
        <authorList>
            <person name="Yoon K."/>
            <person name="Song J.Y."/>
            <person name="Kim J.F."/>
        </authorList>
    </citation>
    <scope>NUCLEOTIDE SEQUENCE [LARGE SCALE GENOMIC DNA]</scope>
    <source>
        <strain evidence="1 2">DSW-5</strain>
    </source>
</reference>
<dbReference type="AlphaFoldDB" id="A0A0M9CDW1"/>
<gene>
    <name evidence="1" type="ORF">I602_92</name>
</gene>
<dbReference type="InterPro" id="IPR025737">
    <property type="entry name" value="FApF"/>
</dbReference>
<dbReference type="RefSeq" id="WP_231658684.1">
    <property type="nucleotide sequence ID" value="NZ_FNUE01000002.1"/>
</dbReference>
<organism evidence="1 2">
    <name type="scientific">Polaribacter dokdonensis DSW-5</name>
    <dbReference type="NCBI Taxonomy" id="1300348"/>
    <lineage>
        <taxon>Bacteria</taxon>
        <taxon>Pseudomonadati</taxon>
        <taxon>Bacteroidota</taxon>
        <taxon>Flavobacteriia</taxon>
        <taxon>Flavobacteriales</taxon>
        <taxon>Flavobacteriaceae</taxon>
    </lineage>
</organism>
<dbReference type="Pfam" id="PF13557">
    <property type="entry name" value="Phenol_MetA_deg"/>
    <property type="match status" value="1"/>
</dbReference>
<proteinExistence type="predicted"/>
<dbReference type="PATRIC" id="fig|1300348.6.peg.94"/>
<dbReference type="STRING" id="1300348.I602_92"/>
<name>A0A0M9CDW1_9FLAO</name>
<dbReference type="EMBL" id="LGBR01000001">
    <property type="protein sequence ID" value="KOY50532.1"/>
    <property type="molecule type" value="Genomic_DNA"/>
</dbReference>
<evidence type="ECO:0000313" key="1">
    <source>
        <dbReference type="EMBL" id="KOY50532.1"/>
    </source>
</evidence>
<accession>A0A0M9CDW1</accession>
<sequence length="339" mass="39508">MMRNHKSKFFIFIFLISISSIYSQYTNVINSNKPGFSESPYSVGKGVYQFESNLFWRNTSIEPTFSRPQSFGLDLLFRTSFLSEKLELNTQISYQRDEIAFKNIFTSSYFTNGFGRFTIGAKYLVFQQEYEDKTKEVRSWKRRNAFDKKRLIPSVAIYAGLNTDMVNDIYKTGSMSPKAGILLQNNLSSDFNIITNVFYDYIGTDFAEFSYIITGTINLSDRWSTFFENQTIFQKEQTNSNLGTGLAFLYSRNLQVNASGRFLFEGKAQGFYAGFGVSYRIDRHKDSYKELDENGKEIKDTPISKYNKKQNGFFSRLFSIFTKDKSKKKTRKRVKRKRN</sequence>
<protein>
    <submittedName>
        <fullName evidence="1">Phenol_MetA_deg superfamily protein</fullName>
    </submittedName>
</protein>